<comment type="similarity">
    <text evidence="1 3">Belongs to the pirin family.</text>
</comment>
<evidence type="ECO:0000313" key="7">
    <source>
        <dbReference type="Proteomes" id="UP000318380"/>
    </source>
</evidence>
<name>A0A561BSJ1_9ACTN</name>
<keyword evidence="2" id="KW-0408">Iron</keyword>
<comment type="cofactor">
    <cofactor evidence="2">
        <name>Fe cation</name>
        <dbReference type="ChEBI" id="CHEBI:24875"/>
    </cofactor>
    <text evidence="2">Binds 1 Fe cation per subunit.</text>
</comment>
<sequence length="328" mass="34697">MPAVTVSDITVLPRVHQPDPAVAHERAVRSVTSAPSGYEGEGFPVRRAFAGVDLRDLDPFIHMDQMGEVEYAPGEPKGTPWHPHRGFETVTYMLDGIMEHQDSTGGGGVISNGDTQWMTAGSGLLHIEAPPEHLVVSGGLFHGVQLWVNLPKAQKWAAPRYQDIRGGDSALLSTADGGALIRVIAGSVDGHDGPGSTHTPITLVHATVSPSAELVLPWQPDYNALVYVLAGQGTVGAEHRPIRKGQLAVFGPGDTIRTAAAATQPQAEPSLDVLVLGGRPIREPVAMAGPFVMNTRAEVIQAFEDFQAGKLGTIPAVHGAPTELRESN</sequence>
<dbReference type="InterPro" id="IPR012093">
    <property type="entry name" value="Pirin"/>
</dbReference>
<reference evidence="6 7" key="1">
    <citation type="submission" date="2019-06" db="EMBL/GenBank/DDBJ databases">
        <title>Sequencing the genomes of 1000 actinobacteria strains.</title>
        <authorList>
            <person name="Klenk H.-P."/>
        </authorList>
    </citation>
    <scope>NUCLEOTIDE SEQUENCE [LARGE SCALE GENOMIC DNA]</scope>
    <source>
        <strain evidence="6 7">DSM 24683</strain>
    </source>
</reference>
<dbReference type="SUPFAM" id="SSF51182">
    <property type="entry name" value="RmlC-like cupins"/>
    <property type="match status" value="1"/>
</dbReference>
<evidence type="ECO:0000313" key="6">
    <source>
        <dbReference type="EMBL" id="TWD81867.1"/>
    </source>
</evidence>
<dbReference type="OrthoDB" id="321327at2"/>
<evidence type="ECO:0000256" key="3">
    <source>
        <dbReference type="RuleBase" id="RU003457"/>
    </source>
</evidence>
<feature type="binding site" evidence="2">
    <location>
        <position position="126"/>
    </location>
    <ligand>
        <name>Fe cation</name>
        <dbReference type="ChEBI" id="CHEBI:24875"/>
    </ligand>
</feature>
<accession>A0A561BSJ1</accession>
<dbReference type="EMBL" id="VIVK01000001">
    <property type="protein sequence ID" value="TWD81867.1"/>
    <property type="molecule type" value="Genomic_DNA"/>
</dbReference>
<dbReference type="PIRSF" id="PIRSF006232">
    <property type="entry name" value="Pirin"/>
    <property type="match status" value="1"/>
</dbReference>
<dbReference type="CDD" id="cd02247">
    <property type="entry name" value="cupin_pirin_C"/>
    <property type="match status" value="1"/>
</dbReference>
<gene>
    <name evidence="6" type="ORF">FB561_2991</name>
</gene>
<keyword evidence="2" id="KW-0479">Metal-binding</keyword>
<feature type="binding site" evidence="2">
    <location>
        <position position="128"/>
    </location>
    <ligand>
        <name>Fe cation</name>
        <dbReference type="ChEBI" id="CHEBI:24875"/>
    </ligand>
</feature>
<dbReference type="PANTHER" id="PTHR13903:SF8">
    <property type="entry name" value="PIRIN"/>
    <property type="match status" value="1"/>
</dbReference>
<dbReference type="CDD" id="cd02909">
    <property type="entry name" value="cupin_pirin_N"/>
    <property type="match status" value="1"/>
</dbReference>
<dbReference type="Pfam" id="PF05726">
    <property type="entry name" value="Pirin_C"/>
    <property type="match status" value="1"/>
</dbReference>
<evidence type="ECO:0008006" key="8">
    <source>
        <dbReference type="Google" id="ProtNLM"/>
    </source>
</evidence>
<feature type="binding site" evidence="2">
    <location>
        <position position="82"/>
    </location>
    <ligand>
        <name>Fe cation</name>
        <dbReference type="ChEBI" id="CHEBI:24875"/>
    </ligand>
</feature>
<feature type="domain" description="Pirin N-terminal" evidence="4">
    <location>
        <begin position="43"/>
        <end position="148"/>
    </location>
</feature>
<dbReference type="AlphaFoldDB" id="A0A561BSJ1"/>
<feature type="domain" description="Pirin C-terminal" evidence="5">
    <location>
        <begin position="204"/>
        <end position="311"/>
    </location>
</feature>
<evidence type="ECO:0000256" key="1">
    <source>
        <dbReference type="ARBA" id="ARBA00008416"/>
    </source>
</evidence>
<keyword evidence="7" id="KW-1185">Reference proteome</keyword>
<dbReference type="InterPro" id="IPR003829">
    <property type="entry name" value="Pirin_N_dom"/>
</dbReference>
<protein>
    <recommendedName>
        <fullName evidence="8">Pirin</fullName>
    </recommendedName>
</protein>
<dbReference type="Gene3D" id="2.60.120.10">
    <property type="entry name" value="Jelly Rolls"/>
    <property type="match status" value="2"/>
</dbReference>
<feature type="binding site" evidence="2">
    <location>
        <position position="84"/>
    </location>
    <ligand>
        <name>Fe cation</name>
        <dbReference type="ChEBI" id="CHEBI:24875"/>
    </ligand>
</feature>
<dbReference type="InterPro" id="IPR011051">
    <property type="entry name" value="RmlC_Cupin_sf"/>
</dbReference>
<proteinExistence type="inferred from homology"/>
<evidence type="ECO:0000259" key="4">
    <source>
        <dbReference type="Pfam" id="PF02678"/>
    </source>
</evidence>
<dbReference type="Pfam" id="PF02678">
    <property type="entry name" value="Pirin"/>
    <property type="match status" value="1"/>
</dbReference>
<dbReference type="InterPro" id="IPR014710">
    <property type="entry name" value="RmlC-like_jellyroll"/>
</dbReference>
<dbReference type="RefSeq" id="WP_145807068.1">
    <property type="nucleotide sequence ID" value="NZ_VIVK01000001.1"/>
</dbReference>
<dbReference type="Proteomes" id="UP000318380">
    <property type="component" value="Unassembled WGS sequence"/>
</dbReference>
<comment type="caution">
    <text evidence="6">The sequence shown here is derived from an EMBL/GenBank/DDBJ whole genome shotgun (WGS) entry which is preliminary data.</text>
</comment>
<evidence type="ECO:0000256" key="2">
    <source>
        <dbReference type="PIRSR" id="PIRSR006232-1"/>
    </source>
</evidence>
<organism evidence="6 7">
    <name type="scientific">Kribbella amoyensis</name>
    <dbReference type="NCBI Taxonomy" id="996641"/>
    <lineage>
        <taxon>Bacteria</taxon>
        <taxon>Bacillati</taxon>
        <taxon>Actinomycetota</taxon>
        <taxon>Actinomycetes</taxon>
        <taxon>Propionibacteriales</taxon>
        <taxon>Kribbellaceae</taxon>
        <taxon>Kribbella</taxon>
    </lineage>
</organism>
<dbReference type="PANTHER" id="PTHR13903">
    <property type="entry name" value="PIRIN-RELATED"/>
    <property type="match status" value="1"/>
</dbReference>
<dbReference type="GO" id="GO:0046872">
    <property type="term" value="F:metal ion binding"/>
    <property type="evidence" value="ECO:0007669"/>
    <property type="project" value="UniProtKB-KW"/>
</dbReference>
<dbReference type="InterPro" id="IPR008778">
    <property type="entry name" value="Pirin_C_dom"/>
</dbReference>
<evidence type="ECO:0000259" key="5">
    <source>
        <dbReference type="Pfam" id="PF05726"/>
    </source>
</evidence>